<dbReference type="AlphaFoldDB" id="A0A1W2C0U4"/>
<dbReference type="Proteomes" id="UP000192678">
    <property type="component" value="Unassembled WGS sequence"/>
</dbReference>
<dbReference type="EMBL" id="FWYB01000003">
    <property type="protein sequence ID" value="SMC78770.1"/>
    <property type="molecule type" value="Genomic_DNA"/>
</dbReference>
<sequence>MPCGMSQAGFWGVFAKGYGTPWDCHRFFQFCLFVMSFANNNEDNHPSCSTQVNGINKFFNHLNFKNYGTY</sequence>
<evidence type="ECO:0000313" key="1">
    <source>
        <dbReference type="EMBL" id="SMC78770.1"/>
    </source>
</evidence>
<accession>A0A1W2C0U4</accession>
<keyword evidence="2" id="KW-1185">Reference proteome</keyword>
<gene>
    <name evidence="1" type="ORF">SAMN04488101_10331</name>
</gene>
<protein>
    <submittedName>
        <fullName evidence="1">Uncharacterized protein</fullName>
    </submittedName>
</protein>
<dbReference type="STRING" id="475255.SAMN04488101_10331"/>
<evidence type="ECO:0000313" key="2">
    <source>
        <dbReference type="Proteomes" id="UP000192678"/>
    </source>
</evidence>
<reference evidence="1 2" key="1">
    <citation type="submission" date="2017-04" db="EMBL/GenBank/DDBJ databases">
        <authorList>
            <person name="Afonso C.L."/>
            <person name="Miller P.J."/>
            <person name="Scott M.A."/>
            <person name="Spackman E."/>
            <person name="Goraichik I."/>
            <person name="Dimitrov K.M."/>
            <person name="Suarez D.L."/>
            <person name="Swayne D.E."/>
        </authorList>
    </citation>
    <scope>NUCLEOTIDE SEQUENCE [LARGE SCALE GENOMIC DNA]</scope>
    <source>
        <strain evidence="1 2">DSM 19625</strain>
    </source>
</reference>
<name>A0A1W2C0U4_9SPHI</name>
<organism evidence="1 2">
    <name type="scientific">Pedobacter nyackensis</name>
    <dbReference type="NCBI Taxonomy" id="475255"/>
    <lineage>
        <taxon>Bacteria</taxon>
        <taxon>Pseudomonadati</taxon>
        <taxon>Bacteroidota</taxon>
        <taxon>Sphingobacteriia</taxon>
        <taxon>Sphingobacteriales</taxon>
        <taxon>Sphingobacteriaceae</taxon>
        <taxon>Pedobacter</taxon>
    </lineage>
</organism>
<proteinExistence type="predicted"/>